<sequence>MHDFHTSKWTRLNPSSQIKRTRLGRSCIDQPTMDMVSVNRYGGHTRREMLATTFRVYHSVDQSEATRQAGQEALQSIQFTGFTMGEEEEHEVAVDFACLYLNACVLFCVMPTHEMMSELLSWLATSLYSSFHWECVLCALAVYLQPSQKTQQQRRQL</sequence>
<dbReference type="RefSeq" id="XP_029243026.1">
    <property type="nucleotide sequence ID" value="XM_029377136.1"/>
</dbReference>
<dbReference type="EMBL" id="MKGL01000001">
    <property type="protein sequence ID" value="RNF12883.1"/>
    <property type="molecule type" value="Genomic_DNA"/>
</dbReference>
<dbReference type="AlphaFoldDB" id="A0A422P576"/>
<evidence type="ECO:0000313" key="1">
    <source>
        <dbReference type="EMBL" id="RNF12883.1"/>
    </source>
</evidence>
<evidence type="ECO:0000313" key="2">
    <source>
        <dbReference type="Proteomes" id="UP000283634"/>
    </source>
</evidence>
<gene>
    <name evidence="1" type="ORF">TraAM80_00040</name>
</gene>
<proteinExistence type="predicted"/>
<reference evidence="1 2" key="1">
    <citation type="journal article" date="2018" name="BMC Genomics">
        <title>Genomic comparison of Trypanosoma conorhini and Trypanosoma rangeli to Trypanosoma cruzi strains of high and low virulence.</title>
        <authorList>
            <person name="Bradwell K.R."/>
            <person name="Koparde V.N."/>
            <person name="Matveyev A.V."/>
            <person name="Serrano M.G."/>
            <person name="Alves J.M."/>
            <person name="Parikh H."/>
            <person name="Huang B."/>
            <person name="Lee V."/>
            <person name="Espinosa-Alvarez O."/>
            <person name="Ortiz P.A."/>
            <person name="Costa-Martins A.G."/>
            <person name="Teixeira M.M."/>
            <person name="Buck G.A."/>
        </authorList>
    </citation>
    <scope>NUCLEOTIDE SEQUENCE [LARGE SCALE GENOMIC DNA]</scope>
    <source>
        <strain evidence="1 2">AM80</strain>
    </source>
</reference>
<keyword evidence="2" id="KW-1185">Reference proteome</keyword>
<dbReference type="Proteomes" id="UP000283634">
    <property type="component" value="Unassembled WGS sequence"/>
</dbReference>
<comment type="caution">
    <text evidence="1">The sequence shown here is derived from an EMBL/GenBank/DDBJ whole genome shotgun (WGS) entry which is preliminary data.</text>
</comment>
<dbReference type="GeneID" id="40323973"/>
<dbReference type="OrthoDB" id="250144at2759"/>
<accession>A0A422P576</accession>
<protein>
    <submittedName>
        <fullName evidence="1">Uncharacterized protein</fullName>
    </submittedName>
</protein>
<organism evidence="1 2">
    <name type="scientific">Trypanosoma rangeli</name>
    <dbReference type="NCBI Taxonomy" id="5698"/>
    <lineage>
        <taxon>Eukaryota</taxon>
        <taxon>Discoba</taxon>
        <taxon>Euglenozoa</taxon>
        <taxon>Kinetoplastea</taxon>
        <taxon>Metakinetoplastina</taxon>
        <taxon>Trypanosomatida</taxon>
        <taxon>Trypanosomatidae</taxon>
        <taxon>Trypanosoma</taxon>
        <taxon>Herpetosoma</taxon>
    </lineage>
</organism>
<name>A0A422P576_TRYRA</name>